<evidence type="ECO:0000313" key="3">
    <source>
        <dbReference type="Proteomes" id="UP000319514"/>
    </source>
</evidence>
<gene>
    <name evidence="2" type="ORF">FB474_3539</name>
</gene>
<reference evidence="2 3" key="1">
    <citation type="submission" date="2019-06" db="EMBL/GenBank/DDBJ databases">
        <title>Sequencing the genomes of 1000 actinobacteria strains.</title>
        <authorList>
            <person name="Klenk H.-P."/>
        </authorList>
    </citation>
    <scope>NUCLEOTIDE SEQUENCE [LARGE SCALE GENOMIC DNA]</scope>
    <source>
        <strain evidence="2 3">DSM 18082</strain>
    </source>
</reference>
<feature type="transmembrane region" description="Helical" evidence="1">
    <location>
        <begin position="103"/>
        <end position="124"/>
    </location>
</feature>
<feature type="transmembrane region" description="Helical" evidence="1">
    <location>
        <begin position="9"/>
        <end position="31"/>
    </location>
</feature>
<protein>
    <submittedName>
        <fullName evidence="2">Uncharacterized protein</fullName>
    </submittedName>
</protein>
<dbReference type="Proteomes" id="UP000319514">
    <property type="component" value="Unassembled WGS sequence"/>
</dbReference>
<accession>A0A542Z8U9</accession>
<evidence type="ECO:0000313" key="2">
    <source>
        <dbReference type="EMBL" id="TQL56778.1"/>
    </source>
</evidence>
<keyword evidence="1" id="KW-0812">Transmembrane</keyword>
<feature type="transmembrane region" description="Helical" evidence="1">
    <location>
        <begin position="43"/>
        <end position="61"/>
    </location>
</feature>
<name>A0A542Z8U9_9MICO</name>
<dbReference type="RefSeq" id="WP_141790157.1">
    <property type="nucleotide sequence ID" value="NZ_BAAAKX010000008.1"/>
</dbReference>
<organism evidence="2 3">
    <name type="scientific">Oryzihumus leptocrescens</name>
    <dbReference type="NCBI Taxonomy" id="297536"/>
    <lineage>
        <taxon>Bacteria</taxon>
        <taxon>Bacillati</taxon>
        <taxon>Actinomycetota</taxon>
        <taxon>Actinomycetes</taxon>
        <taxon>Micrococcales</taxon>
        <taxon>Intrasporangiaceae</taxon>
        <taxon>Oryzihumus</taxon>
    </lineage>
</organism>
<feature type="transmembrane region" description="Helical" evidence="1">
    <location>
        <begin position="68"/>
        <end position="91"/>
    </location>
</feature>
<evidence type="ECO:0000256" key="1">
    <source>
        <dbReference type="SAM" id="Phobius"/>
    </source>
</evidence>
<keyword evidence="1" id="KW-0472">Membrane</keyword>
<comment type="caution">
    <text evidence="2">The sequence shown here is derived from an EMBL/GenBank/DDBJ whole genome shotgun (WGS) entry which is preliminary data.</text>
</comment>
<keyword evidence="3" id="KW-1185">Reference proteome</keyword>
<dbReference type="AlphaFoldDB" id="A0A542Z8U9"/>
<dbReference type="EMBL" id="VFOQ01000002">
    <property type="protein sequence ID" value="TQL56778.1"/>
    <property type="molecule type" value="Genomic_DNA"/>
</dbReference>
<sequence>MVVRRRHTVAFGGAVGLVAVCALGGYLGGWAWTGFRGNTLWDWLHLMVLPVVLALLPLWLRTHTRLELVWVLALGLAGLVFVVLVLGGYVLGWAWTGFRGNTLWDWLELLVVPFVLPVVLLQLSREEERLTDPRSTSR</sequence>
<proteinExistence type="predicted"/>
<keyword evidence="1" id="KW-1133">Transmembrane helix</keyword>